<proteinExistence type="predicted"/>
<name>A0A1X7TMY3_AMPQE</name>
<dbReference type="EnsemblMetazoa" id="Aqu2.1.16313_001">
    <property type="protein sequence ID" value="Aqu2.1.16313_001"/>
    <property type="gene ID" value="Aqu2.1.16313"/>
</dbReference>
<protein>
    <submittedName>
        <fullName evidence="1">Uncharacterized protein</fullName>
    </submittedName>
</protein>
<sequence>MRLIGQTIAMTSVSHHHLHKERMWEAYYKLCSSDEFSSLWSTFLQVNVGLEADPVFLEYVMKSIMEENIKSMFQVKERSGNEEADANSPRALDYEEHNALRYTAGFVIQAQKKVKKSTHKERYELLLCLKELVHPVDPDKEAVFQSKDWTFVSDRLGLVHIGDTTYMLFVVMELEIGKHLSDLNK</sequence>
<evidence type="ECO:0000313" key="1">
    <source>
        <dbReference type="EnsemblMetazoa" id="Aqu2.1.16313_001"/>
    </source>
</evidence>
<reference evidence="1" key="1">
    <citation type="submission" date="2017-05" db="UniProtKB">
        <authorList>
            <consortium name="EnsemblMetazoa"/>
        </authorList>
    </citation>
    <scope>IDENTIFICATION</scope>
</reference>
<accession>A0A1X7TMY3</accession>
<organism evidence="1">
    <name type="scientific">Amphimedon queenslandica</name>
    <name type="common">Sponge</name>
    <dbReference type="NCBI Taxonomy" id="400682"/>
    <lineage>
        <taxon>Eukaryota</taxon>
        <taxon>Metazoa</taxon>
        <taxon>Porifera</taxon>
        <taxon>Demospongiae</taxon>
        <taxon>Heteroscleromorpha</taxon>
        <taxon>Haplosclerida</taxon>
        <taxon>Niphatidae</taxon>
        <taxon>Amphimedon</taxon>
    </lineage>
</organism>
<dbReference type="InParanoid" id="A0A1X7TMY3"/>
<dbReference type="AlphaFoldDB" id="A0A1X7TMY3"/>
<dbReference type="OrthoDB" id="10052386at2759"/>